<dbReference type="GO" id="GO:0016301">
    <property type="term" value="F:kinase activity"/>
    <property type="evidence" value="ECO:0007669"/>
    <property type="project" value="UniProtKB-KW"/>
</dbReference>
<keyword evidence="1" id="KW-0418">Kinase</keyword>
<accession>A0ABU2MCY4</accession>
<dbReference type="SUPFAM" id="SSF52540">
    <property type="entry name" value="P-loop containing nucleoside triphosphate hydrolases"/>
    <property type="match status" value="1"/>
</dbReference>
<sequence>MGVRNYLIEGVSCTGKTSVCRELNRRGHHAINGDRELAYQGDPKTGRPTDGFRHEHHIWNIGKVKSLVADQGSAVTFFCGGSKNFAEFIDLFDGVFVLEIDLRTLNRRLDERPDDEWGARRSERELIVRLHRTKEDIPKDGVVIDATEPLDRVVDAIIRHVGEETLPVARI</sequence>
<keyword evidence="1" id="KW-0808">Transferase</keyword>
<name>A0ABU2MCY4_9ACTN</name>
<keyword evidence="2" id="KW-1185">Reference proteome</keyword>
<protein>
    <submittedName>
        <fullName evidence="1">Nucleoside kinase</fullName>
    </submittedName>
</protein>
<evidence type="ECO:0000313" key="2">
    <source>
        <dbReference type="Proteomes" id="UP001183390"/>
    </source>
</evidence>
<dbReference type="Gene3D" id="3.40.50.300">
    <property type="entry name" value="P-loop containing nucleotide triphosphate hydrolases"/>
    <property type="match status" value="1"/>
</dbReference>
<dbReference type="Pfam" id="PF13238">
    <property type="entry name" value="AAA_18"/>
    <property type="match status" value="1"/>
</dbReference>
<organism evidence="1 2">
    <name type="scientific">Nocardiopsis lambiniae</name>
    <dbReference type="NCBI Taxonomy" id="3075539"/>
    <lineage>
        <taxon>Bacteria</taxon>
        <taxon>Bacillati</taxon>
        <taxon>Actinomycetota</taxon>
        <taxon>Actinomycetes</taxon>
        <taxon>Streptosporangiales</taxon>
        <taxon>Nocardiopsidaceae</taxon>
        <taxon>Nocardiopsis</taxon>
    </lineage>
</organism>
<dbReference type="Proteomes" id="UP001183390">
    <property type="component" value="Unassembled WGS sequence"/>
</dbReference>
<reference evidence="2" key="1">
    <citation type="submission" date="2023-07" db="EMBL/GenBank/DDBJ databases">
        <title>30 novel species of actinomycetes from the DSMZ collection.</title>
        <authorList>
            <person name="Nouioui I."/>
        </authorList>
    </citation>
    <scope>NUCLEOTIDE SEQUENCE [LARGE SCALE GENOMIC DNA]</scope>
    <source>
        <strain evidence="2">DSM 44743</strain>
    </source>
</reference>
<evidence type="ECO:0000313" key="1">
    <source>
        <dbReference type="EMBL" id="MDT0330539.1"/>
    </source>
</evidence>
<gene>
    <name evidence="1" type="ORF">RM479_19155</name>
</gene>
<dbReference type="RefSeq" id="WP_311513085.1">
    <property type="nucleotide sequence ID" value="NZ_JAVREP010000013.1"/>
</dbReference>
<proteinExistence type="predicted"/>
<comment type="caution">
    <text evidence="1">The sequence shown here is derived from an EMBL/GenBank/DDBJ whole genome shotgun (WGS) entry which is preliminary data.</text>
</comment>
<dbReference type="InterPro" id="IPR027417">
    <property type="entry name" value="P-loop_NTPase"/>
</dbReference>
<dbReference type="EMBL" id="JAVREP010000013">
    <property type="protein sequence ID" value="MDT0330539.1"/>
    <property type="molecule type" value="Genomic_DNA"/>
</dbReference>